<feature type="transmembrane region" description="Helical" evidence="1">
    <location>
        <begin position="12"/>
        <end position="34"/>
    </location>
</feature>
<evidence type="ECO:0000256" key="1">
    <source>
        <dbReference type="SAM" id="Phobius"/>
    </source>
</evidence>
<accession>A0ABS7RPL5</accession>
<evidence type="ECO:0000313" key="4">
    <source>
        <dbReference type="Proteomes" id="UP000754710"/>
    </source>
</evidence>
<keyword evidence="1" id="KW-0812">Transmembrane</keyword>
<dbReference type="PROSITE" id="PS51257">
    <property type="entry name" value="PROKAR_LIPOPROTEIN"/>
    <property type="match status" value="1"/>
</dbReference>
<sequence length="137" mass="14020">MRAARRNRGERGSMAVEVVILTPVLLAFVLLIVACGRYVAVKGEVEATARDAVRAASLERDAGAAQAAAYDVVSSSLDAELSCSGADLSGDFDAGQLIQVDLRCTVSYDGLGLIGLPGSVAVNGTSSAPLDTYRSAG</sequence>
<keyword evidence="1" id="KW-0472">Membrane</keyword>
<protein>
    <submittedName>
        <fullName evidence="3">Pilus assembly protein</fullName>
    </submittedName>
</protein>
<evidence type="ECO:0000259" key="2">
    <source>
        <dbReference type="Pfam" id="PF07811"/>
    </source>
</evidence>
<organism evidence="3 4">
    <name type="scientific">Nocardioides jiangsuensis</name>
    <dbReference type="NCBI Taxonomy" id="2866161"/>
    <lineage>
        <taxon>Bacteria</taxon>
        <taxon>Bacillati</taxon>
        <taxon>Actinomycetota</taxon>
        <taxon>Actinomycetes</taxon>
        <taxon>Propionibacteriales</taxon>
        <taxon>Nocardioidaceae</taxon>
        <taxon>Nocardioides</taxon>
    </lineage>
</organism>
<keyword evidence="1" id="KW-1133">Transmembrane helix</keyword>
<reference evidence="3 4" key="1">
    <citation type="submission" date="2021-08" db="EMBL/GenBank/DDBJ databases">
        <title>Nocardioides bacterium WL0053 sp. nov., isolated from the sediment.</title>
        <authorList>
            <person name="Wang L."/>
            <person name="Zhang D."/>
            <person name="Zhang A."/>
        </authorList>
    </citation>
    <scope>NUCLEOTIDE SEQUENCE [LARGE SCALE GENOMIC DNA]</scope>
    <source>
        <strain evidence="3 4">WL0053</strain>
    </source>
</reference>
<comment type="caution">
    <text evidence="3">The sequence shown here is derived from an EMBL/GenBank/DDBJ whole genome shotgun (WGS) entry which is preliminary data.</text>
</comment>
<dbReference type="Proteomes" id="UP000754710">
    <property type="component" value="Unassembled WGS sequence"/>
</dbReference>
<dbReference type="EMBL" id="JAIEZQ010000003">
    <property type="protein sequence ID" value="MBY9076389.1"/>
    <property type="molecule type" value="Genomic_DNA"/>
</dbReference>
<proteinExistence type="predicted"/>
<feature type="domain" description="TadE-like" evidence="2">
    <location>
        <begin position="12"/>
        <end position="54"/>
    </location>
</feature>
<evidence type="ECO:0000313" key="3">
    <source>
        <dbReference type="EMBL" id="MBY9076389.1"/>
    </source>
</evidence>
<gene>
    <name evidence="3" type="ORF">K1X13_16265</name>
</gene>
<dbReference type="Pfam" id="PF07811">
    <property type="entry name" value="TadE"/>
    <property type="match status" value="1"/>
</dbReference>
<name>A0ABS7RPL5_9ACTN</name>
<keyword evidence="4" id="KW-1185">Reference proteome</keyword>
<dbReference type="InterPro" id="IPR012495">
    <property type="entry name" value="TadE-like_dom"/>
</dbReference>